<dbReference type="InterPro" id="IPR021721">
    <property type="entry name" value="Znf_CCCH-type_TRM13"/>
</dbReference>
<comment type="function">
    <text evidence="12">tRNA methylase which 2'-O-methylates cytidine(4) in tRNA(Pro) and tRNA(Gly)(GCC), and adenosine(4) in tRNA(His).</text>
</comment>
<feature type="domain" description="CHHC U11-48K-type" evidence="13">
    <location>
        <begin position="73"/>
        <end position="100"/>
    </location>
</feature>
<dbReference type="GO" id="GO:0008270">
    <property type="term" value="F:zinc ion binding"/>
    <property type="evidence" value="ECO:0007669"/>
    <property type="project" value="UniProtKB-KW"/>
</dbReference>
<dbReference type="PROSITE" id="PS51800">
    <property type="entry name" value="ZF_CHHC_U11_48K"/>
    <property type="match status" value="1"/>
</dbReference>
<dbReference type="InterPro" id="IPR039044">
    <property type="entry name" value="Trm13"/>
</dbReference>
<dbReference type="PANTHER" id="PTHR12998">
    <property type="entry name" value="TRNA:M(4)X MODIFICATION ENZYME TRM13 HOMOLOG"/>
    <property type="match status" value="1"/>
</dbReference>
<comment type="caution">
    <text evidence="14">The sequence shown here is derived from an EMBL/GenBank/DDBJ whole genome shotgun (WGS) entry which is preliminary data.</text>
</comment>
<comment type="catalytic activity">
    <reaction evidence="11 12">
        <text>adenosine(4) in tRNA(His) + S-adenosyl-L-methionine = 2'-O-methyladenosine(4) in tRNA(His) + S-adenosyl-L-homocysteine + H(+)</text>
        <dbReference type="Rhea" id="RHEA:43196"/>
        <dbReference type="Rhea" id="RHEA-COMP:10401"/>
        <dbReference type="Rhea" id="RHEA-COMP:10402"/>
        <dbReference type="ChEBI" id="CHEBI:15378"/>
        <dbReference type="ChEBI" id="CHEBI:57856"/>
        <dbReference type="ChEBI" id="CHEBI:59789"/>
        <dbReference type="ChEBI" id="CHEBI:74411"/>
        <dbReference type="ChEBI" id="CHEBI:74477"/>
        <dbReference type="EC" id="2.1.1.225"/>
    </reaction>
</comment>
<evidence type="ECO:0000259" key="13">
    <source>
        <dbReference type="PROSITE" id="PS51800"/>
    </source>
</evidence>
<name>A0A226DFP8_FOLCA</name>
<dbReference type="EMBL" id="LNIX01000020">
    <property type="protein sequence ID" value="OXA44033.1"/>
    <property type="molecule type" value="Genomic_DNA"/>
</dbReference>
<evidence type="ECO:0000313" key="15">
    <source>
        <dbReference type="Proteomes" id="UP000198287"/>
    </source>
</evidence>
<keyword evidence="8 12" id="KW-0862">Zinc</keyword>
<dbReference type="OMA" id="HRCSWRS"/>
<evidence type="ECO:0000256" key="11">
    <source>
        <dbReference type="ARBA" id="ARBA00049393"/>
    </source>
</evidence>
<proteinExistence type="inferred from homology"/>
<comment type="catalytic activity">
    <reaction evidence="10 12">
        <text>cytidine(4) in tRNA(Gly)(GCC) + S-adenosyl-L-methionine = 2'-O-methylcytidine(4) in tRNA(Gly)(GCC) + S-adenosyl-L-homocysteine + H(+)</text>
        <dbReference type="Rhea" id="RHEA:43192"/>
        <dbReference type="Rhea" id="RHEA-COMP:10399"/>
        <dbReference type="Rhea" id="RHEA-COMP:10400"/>
        <dbReference type="ChEBI" id="CHEBI:15378"/>
        <dbReference type="ChEBI" id="CHEBI:57856"/>
        <dbReference type="ChEBI" id="CHEBI:59789"/>
        <dbReference type="ChEBI" id="CHEBI:74495"/>
        <dbReference type="ChEBI" id="CHEBI:82748"/>
        <dbReference type="EC" id="2.1.1.225"/>
    </reaction>
</comment>
<accession>A0A226DFP8</accession>
<evidence type="ECO:0000256" key="2">
    <source>
        <dbReference type="ARBA" id="ARBA00022603"/>
    </source>
</evidence>
<reference evidence="14 15" key="1">
    <citation type="submission" date="2015-12" db="EMBL/GenBank/DDBJ databases">
        <title>The genome of Folsomia candida.</title>
        <authorList>
            <person name="Faddeeva A."/>
            <person name="Derks M.F."/>
            <person name="Anvar Y."/>
            <person name="Smit S."/>
            <person name="Van Straalen N."/>
            <person name="Roelofs D."/>
        </authorList>
    </citation>
    <scope>NUCLEOTIDE SEQUENCE [LARGE SCALE GENOMIC DNA]</scope>
    <source>
        <strain evidence="14 15">VU population</strain>
        <tissue evidence="14">Whole body</tissue>
    </source>
</reference>
<dbReference type="InterPro" id="IPR022776">
    <property type="entry name" value="TRM13/UPF0224_CHHC_Znf_dom"/>
</dbReference>
<dbReference type="InterPro" id="IPR007871">
    <property type="entry name" value="Methyltransferase_TRM13"/>
</dbReference>
<evidence type="ECO:0000256" key="10">
    <source>
        <dbReference type="ARBA" id="ARBA00048635"/>
    </source>
</evidence>
<dbReference type="GO" id="GO:0030488">
    <property type="term" value="P:tRNA methylation"/>
    <property type="evidence" value="ECO:0007669"/>
    <property type="project" value="InterPro"/>
</dbReference>
<evidence type="ECO:0000256" key="6">
    <source>
        <dbReference type="ARBA" id="ARBA00022723"/>
    </source>
</evidence>
<dbReference type="Pfam" id="PF11722">
    <property type="entry name" value="zf-TRM13_CCCH"/>
    <property type="match status" value="1"/>
</dbReference>
<dbReference type="OrthoDB" id="258806at2759"/>
<dbReference type="AlphaFoldDB" id="A0A226DFP8"/>
<evidence type="ECO:0000256" key="8">
    <source>
        <dbReference type="ARBA" id="ARBA00022833"/>
    </source>
</evidence>
<keyword evidence="15" id="KW-1185">Reference proteome</keyword>
<keyword evidence="5 12" id="KW-0819">tRNA processing</keyword>
<dbReference type="Proteomes" id="UP000198287">
    <property type="component" value="Unassembled WGS sequence"/>
</dbReference>
<keyword evidence="7 12" id="KW-0863">Zinc-finger</keyword>
<protein>
    <recommendedName>
        <fullName evidence="12">tRNA:m(4)X modification enzyme TRM13</fullName>
        <ecNumber evidence="12">2.1.1.225</ecNumber>
    </recommendedName>
</protein>
<comment type="similarity">
    <text evidence="1 12">Belongs to the methyltransferase TRM13 family.</text>
</comment>
<evidence type="ECO:0000256" key="12">
    <source>
        <dbReference type="RuleBase" id="RU367103"/>
    </source>
</evidence>
<keyword evidence="6 12" id="KW-0479">Metal-binding</keyword>
<dbReference type="Pfam" id="PF05206">
    <property type="entry name" value="TRM13"/>
    <property type="match status" value="1"/>
</dbReference>
<comment type="catalytic activity">
    <reaction evidence="9 12">
        <text>cytidine(4) in tRNA(Pro) + S-adenosyl-L-methionine = 2'-O-methylcytidine(4) in tRNA(Pro) + S-adenosyl-L-homocysteine + H(+)</text>
        <dbReference type="Rhea" id="RHEA:32767"/>
        <dbReference type="Rhea" id="RHEA-COMP:10397"/>
        <dbReference type="Rhea" id="RHEA-COMP:10398"/>
        <dbReference type="ChEBI" id="CHEBI:15378"/>
        <dbReference type="ChEBI" id="CHEBI:57856"/>
        <dbReference type="ChEBI" id="CHEBI:59789"/>
        <dbReference type="ChEBI" id="CHEBI:74495"/>
        <dbReference type="ChEBI" id="CHEBI:82748"/>
        <dbReference type="EC" id="2.1.1.225"/>
    </reaction>
</comment>
<sequence length="469" mass="52632">MEKSKRPRKTKVGGLSPEQIAILAREWNKCNFWIESKQRFCRLDRLCNEKPYCGEHLPAFCTVVSPDGFVMERIPCPIDSTHTCYKHMLEKHLKKCNKKPPAILPPYIQKGVNLVTDLGYKKFSEKDSQQSCRLPSEKDKEERYKNIEAMNSEDFSILLEKIVSVHSDNKLTPRVEYGLSESVAGELCRSDIGERAAKHLTQIASILNLLEVFGLVRDNTAFVEYGGGRGTVTFHLANLVKEKHFNNCKFFVIDKASPRYKQDNKLADLGLNVVRIRSDISDVLVGELPGMNDPTILRIVGVTKHLCGVATDMALFSLLSETSNSLCHIVSGFCFATCCHHRCKANSYAGASWLHEKNFTNGDMNIIMQMSSWATCGDPDGRIESVKPITESTLKYLKSMENKIPLVFFKNTIGEFAKDILDKGRADFGNHSVSGSLGQVVQFTDMANTIENRALVMSPSSKNETNETR</sequence>
<gene>
    <name evidence="14" type="ORF">Fcan01_21314</name>
</gene>
<evidence type="ECO:0000313" key="14">
    <source>
        <dbReference type="EMBL" id="OXA44033.1"/>
    </source>
</evidence>
<evidence type="ECO:0000256" key="7">
    <source>
        <dbReference type="ARBA" id="ARBA00022771"/>
    </source>
</evidence>
<organism evidence="14 15">
    <name type="scientific">Folsomia candida</name>
    <name type="common">Springtail</name>
    <dbReference type="NCBI Taxonomy" id="158441"/>
    <lineage>
        <taxon>Eukaryota</taxon>
        <taxon>Metazoa</taxon>
        <taxon>Ecdysozoa</taxon>
        <taxon>Arthropoda</taxon>
        <taxon>Hexapoda</taxon>
        <taxon>Collembola</taxon>
        <taxon>Entomobryomorpha</taxon>
        <taxon>Isotomoidea</taxon>
        <taxon>Isotomidae</taxon>
        <taxon>Proisotominae</taxon>
        <taxon>Folsomia</taxon>
    </lineage>
</organism>
<keyword evidence="2 12" id="KW-0489">Methyltransferase</keyword>
<keyword evidence="4 12" id="KW-0949">S-adenosyl-L-methionine</keyword>
<evidence type="ECO:0000256" key="4">
    <source>
        <dbReference type="ARBA" id="ARBA00022691"/>
    </source>
</evidence>
<dbReference type="STRING" id="158441.A0A226DFP8"/>
<dbReference type="PANTHER" id="PTHR12998:SF0">
    <property type="entry name" value="TRNA:M(4)X MODIFICATION ENZYME TRM13 HOMOLOG"/>
    <property type="match status" value="1"/>
</dbReference>
<evidence type="ECO:0000256" key="1">
    <source>
        <dbReference type="ARBA" id="ARBA00005265"/>
    </source>
</evidence>
<evidence type="ECO:0000256" key="5">
    <source>
        <dbReference type="ARBA" id="ARBA00022694"/>
    </source>
</evidence>
<dbReference type="GO" id="GO:0106050">
    <property type="term" value="F:tRNA 2'-O-methyltransferase activity"/>
    <property type="evidence" value="ECO:0007669"/>
    <property type="project" value="UniProtKB-UniRule"/>
</dbReference>
<evidence type="ECO:0000256" key="9">
    <source>
        <dbReference type="ARBA" id="ARBA00048165"/>
    </source>
</evidence>
<keyword evidence="3 12" id="KW-0808">Transferase</keyword>
<dbReference type="EC" id="2.1.1.225" evidence="12"/>
<evidence type="ECO:0000256" key="3">
    <source>
        <dbReference type="ARBA" id="ARBA00022679"/>
    </source>
</evidence>
<dbReference type="Pfam" id="PF05253">
    <property type="entry name" value="zf-U11-48K"/>
    <property type="match status" value="1"/>
</dbReference>